<proteinExistence type="predicted"/>
<accession>A0ACC0LFM1</accession>
<protein>
    <submittedName>
        <fullName evidence="1">Uncharacterized protein</fullName>
    </submittedName>
</protein>
<dbReference type="EMBL" id="CM046399">
    <property type="protein sequence ID" value="KAI8527553.1"/>
    <property type="molecule type" value="Genomic_DNA"/>
</dbReference>
<comment type="caution">
    <text evidence="1">The sequence shown here is derived from an EMBL/GenBank/DDBJ whole genome shotgun (WGS) entry which is preliminary data.</text>
</comment>
<name>A0ACC0LFM1_RHOML</name>
<evidence type="ECO:0000313" key="2">
    <source>
        <dbReference type="Proteomes" id="UP001062846"/>
    </source>
</evidence>
<dbReference type="Proteomes" id="UP001062846">
    <property type="component" value="Chromosome 12"/>
</dbReference>
<keyword evidence="2" id="KW-1185">Reference proteome</keyword>
<gene>
    <name evidence="1" type="ORF">RHMOL_Rhmol12G0083800</name>
</gene>
<evidence type="ECO:0000313" key="1">
    <source>
        <dbReference type="EMBL" id="KAI8527553.1"/>
    </source>
</evidence>
<organism evidence="1 2">
    <name type="scientific">Rhododendron molle</name>
    <name type="common">Chinese azalea</name>
    <name type="synonym">Azalea mollis</name>
    <dbReference type="NCBI Taxonomy" id="49168"/>
    <lineage>
        <taxon>Eukaryota</taxon>
        <taxon>Viridiplantae</taxon>
        <taxon>Streptophyta</taxon>
        <taxon>Embryophyta</taxon>
        <taxon>Tracheophyta</taxon>
        <taxon>Spermatophyta</taxon>
        <taxon>Magnoliopsida</taxon>
        <taxon>eudicotyledons</taxon>
        <taxon>Gunneridae</taxon>
        <taxon>Pentapetalae</taxon>
        <taxon>asterids</taxon>
        <taxon>Ericales</taxon>
        <taxon>Ericaceae</taxon>
        <taxon>Ericoideae</taxon>
        <taxon>Rhodoreae</taxon>
        <taxon>Rhododendron</taxon>
    </lineage>
</organism>
<reference evidence="1" key="1">
    <citation type="submission" date="2022-02" db="EMBL/GenBank/DDBJ databases">
        <title>Plant Genome Project.</title>
        <authorList>
            <person name="Zhang R.-G."/>
        </authorList>
    </citation>
    <scope>NUCLEOTIDE SEQUENCE</scope>
    <source>
        <strain evidence="1">AT1</strain>
    </source>
</reference>
<sequence>MKSIHGIGGENGKTYAYNVEHHCNAMKPNQDAETMFCLSSKEGSSCWEQWASNRRGLHLPEEGKCEMRMGTKVHCESYLPGYYFSMRDLNEDSSSNWPLFYQDKTLVNGQYCNNYLPRTVGNAYPGDHKDALKQTMLEHEAVFKHQVVELHRLYIRQRDMMDEITRKELHKHRISMETSSSSSPLVSQMPYEDAWRWHKPSIPLANAGSARPSVSVAENISSPLSCTKANSTLAGRTPSQTGCSSKDCEILEVRPSKVRKKLFDLQLPGDAYINTEEEKQSPEYKISDISGNPRGNIHKIPSESSVKSNFGSSAKIDGDGDASRFGSCSRNSFGLADLNEPVLAEEATVPTSVDFIGCAARHTEIKDVDLDAKPKSQFLLDLSNKFLQTSQHGINTGTPGNPQVENKRITRERSPYMSETGHSKTHLNTFPQGLQPDKFLVSPQRARATLNEVQQPMEMLPSDYSRGGLWRESRVHSLEFSERSDFCSSNHLEPDVASRFPSPYPLVHASDSNNNFSHSISTWGKRDITLTQKLTSSQTLPHLDPLGALSRSSQASAQSHETFIETRHLNRSSGSKPVYGSGLTNCNGFYHGSSSCSKDFSARFSSAGFDYSNGNKDDKLGSERSINYGAKSYLKGYNDVDMKPVKDLNLNACSSILEDRKCEGNLDVLPWLKAKPAKECTSSRWDSNSSGLSFLQADSNQFSNRSENGKGTSQLCTQKITLPSCDSEVGAKRNEVGGHRVTAKILGFPILDNSYTPKKDSSSVGSTTASLQCPPQYEDVKNGCKNGGIDINLACDPESGAQIAAEVLVIEEGRDEKVANFRTLIDLNSCASEDEVTLAPSFESSTSVEVKIAVDINLEASPVPESDEDILPQYNIEKPCEGSVRIAAEALVAISSSCHLDRVEEETATCLSESPTADSLLQFVEVVCSYVDDLESKFGTKSRGGDDELCDEFDYFEAMTLNLTEMREEEYMPKPSVVETQQVEENESVSPPNRPRRGQARRGRQRRDFQRDILPGLASLSRHEVTEDLQTYGGLMRAMGHSWNSGLTRRNGTRNGGAARGRRRSVVDTTPAVAEITVCTTPLMQQLTSFEVGLVDRSLTGWGNTPRRPRRQRCIPAGNPPPVALA</sequence>